<organism evidence="5 6">
    <name type="scientific">Sphaerospermopsis reniformis</name>
    <dbReference type="NCBI Taxonomy" id="531300"/>
    <lineage>
        <taxon>Bacteria</taxon>
        <taxon>Bacillati</taxon>
        <taxon>Cyanobacteriota</taxon>
        <taxon>Cyanophyceae</taxon>
        <taxon>Nostocales</taxon>
        <taxon>Aphanizomenonaceae</taxon>
        <taxon>Sphaerospermopsis</taxon>
    </lineage>
</organism>
<evidence type="ECO:0000313" key="6">
    <source>
        <dbReference type="Proteomes" id="UP000300142"/>
    </source>
</evidence>
<dbReference type="InterPro" id="IPR012318">
    <property type="entry name" value="HTH_CRP"/>
</dbReference>
<dbReference type="Gene3D" id="1.10.10.10">
    <property type="entry name" value="Winged helix-like DNA-binding domain superfamily/Winged helix DNA-binding domain"/>
    <property type="match status" value="1"/>
</dbReference>
<accession>A0A480A1Y0</accession>
<evidence type="ECO:0000256" key="1">
    <source>
        <dbReference type="ARBA" id="ARBA00023015"/>
    </source>
</evidence>
<dbReference type="SUPFAM" id="SSF46785">
    <property type="entry name" value="Winged helix' DNA-binding domain"/>
    <property type="match status" value="1"/>
</dbReference>
<dbReference type="InterPro" id="IPR036390">
    <property type="entry name" value="WH_DNA-bd_sf"/>
</dbReference>
<dbReference type="SMART" id="SM00419">
    <property type="entry name" value="HTH_CRP"/>
    <property type="match status" value="1"/>
</dbReference>
<dbReference type="CDD" id="cd00092">
    <property type="entry name" value="HTH_CRP"/>
    <property type="match status" value="1"/>
</dbReference>
<dbReference type="GO" id="GO:0006355">
    <property type="term" value="P:regulation of DNA-templated transcription"/>
    <property type="evidence" value="ECO:0007669"/>
    <property type="project" value="InterPro"/>
</dbReference>
<keyword evidence="1" id="KW-0805">Transcription regulation</keyword>
<dbReference type="PROSITE" id="PS51063">
    <property type="entry name" value="HTH_CRP_2"/>
    <property type="match status" value="1"/>
</dbReference>
<evidence type="ECO:0000256" key="3">
    <source>
        <dbReference type="ARBA" id="ARBA00023163"/>
    </source>
</evidence>
<dbReference type="InterPro" id="IPR018490">
    <property type="entry name" value="cNMP-bd_dom_sf"/>
</dbReference>
<feature type="domain" description="HTH crp-type" evidence="4">
    <location>
        <begin position="118"/>
        <end position="190"/>
    </location>
</feature>
<protein>
    <submittedName>
        <fullName evidence="5">CRP/FNR family transcriptional regulator</fullName>
    </submittedName>
</protein>
<dbReference type="Pfam" id="PF13545">
    <property type="entry name" value="HTH_Crp_2"/>
    <property type="match status" value="1"/>
</dbReference>
<gene>
    <name evidence="5" type="ORF">SR1949_39660</name>
</gene>
<dbReference type="AlphaFoldDB" id="A0A480A1Y0"/>
<dbReference type="EMBL" id="BJCE01000180">
    <property type="protein sequence ID" value="GCL38847.1"/>
    <property type="molecule type" value="Genomic_DNA"/>
</dbReference>
<dbReference type="Proteomes" id="UP000300142">
    <property type="component" value="Unassembled WGS sequence"/>
</dbReference>
<comment type="caution">
    <text evidence="5">The sequence shown here is derived from an EMBL/GenBank/DDBJ whole genome shotgun (WGS) entry which is preliminary data.</text>
</comment>
<evidence type="ECO:0000256" key="2">
    <source>
        <dbReference type="ARBA" id="ARBA00023125"/>
    </source>
</evidence>
<proteinExistence type="predicted"/>
<keyword evidence="6" id="KW-1185">Reference proteome</keyword>
<evidence type="ECO:0000259" key="4">
    <source>
        <dbReference type="PROSITE" id="PS51063"/>
    </source>
</evidence>
<sequence>MMFSTTETLIYPKNKHLNQQIFTRRSIIPVSNDVLWRIDRGLVRTLTWNEDGTYITLGYWSLGDIVGYPLSKVNPYHIECLTSVEATLIPPHLWHEEIKALLHYIQQTEELLSILHRKPTSLKLWKFLVWLSEKFGRDIEQGKLIDLNLTHQEISEVLNTTRVTVTRLLQKFEEEGKISRHRRSVVLNLQTQLTSISSKN</sequence>
<name>A0A480A1Y0_9CYAN</name>
<dbReference type="InterPro" id="IPR036388">
    <property type="entry name" value="WH-like_DNA-bd_sf"/>
</dbReference>
<evidence type="ECO:0000313" key="5">
    <source>
        <dbReference type="EMBL" id="GCL38847.1"/>
    </source>
</evidence>
<dbReference type="SUPFAM" id="SSF51206">
    <property type="entry name" value="cAMP-binding domain-like"/>
    <property type="match status" value="1"/>
</dbReference>
<keyword evidence="3" id="KW-0804">Transcription</keyword>
<reference evidence="6" key="1">
    <citation type="submission" date="2019-02" db="EMBL/GenBank/DDBJ databases">
        <title>Draft genome sequence of Sphaerospermopsis reniformis NIES-1949.</title>
        <authorList>
            <person name="Yamaguchi H."/>
            <person name="Suzuki S."/>
            <person name="Kawachi M."/>
        </authorList>
    </citation>
    <scope>NUCLEOTIDE SEQUENCE [LARGE SCALE GENOMIC DNA]</scope>
    <source>
        <strain evidence="6">NIES-1949</strain>
    </source>
</reference>
<dbReference type="GO" id="GO:0003677">
    <property type="term" value="F:DNA binding"/>
    <property type="evidence" value="ECO:0007669"/>
    <property type="project" value="UniProtKB-KW"/>
</dbReference>
<dbReference type="PRINTS" id="PR00034">
    <property type="entry name" value="HTHCRP"/>
</dbReference>
<dbReference type="RefSeq" id="WP_096572008.1">
    <property type="nucleotide sequence ID" value="NZ_BJCE01000180.1"/>
</dbReference>
<keyword evidence="2" id="KW-0238">DNA-binding</keyword>